<dbReference type="Pfam" id="PF00722">
    <property type="entry name" value="Glyco_hydro_16"/>
    <property type="match status" value="1"/>
</dbReference>
<dbReference type="GO" id="GO:0004553">
    <property type="term" value="F:hydrolase activity, hydrolyzing O-glycosyl compounds"/>
    <property type="evidence" value="ECO:0007669"/>
    <property type="project" value="InterPro"/>
</dbReference>
<comment type="PTM">
    <text evidence="4">Contains at least one intrachain disulfide bond essential for its enzymatic activity.</text>
</comment>
<dbReference type="InterPro" id="IPR010713">
    <property type="entry name" value="XET_C"/>
</dbReference>
<keyword evidence="4" id="KW-0961">Cell wall biogenesis/degradation</keyword>
<proteinExistence type="inferred from homology"/>
<keyword evidence="4" id="KW-0964">Secreted</keyword>
<evidence type="ECO:0000313" key="6">
    <source>
        <dbReference type="EMBL" id="CAI9098539.1"/>
    </source>
</evidence>
<dbReference type="GO" id="GO:0016762">
    <property type="term" value="F:xyloglucan:xyloglucosyl transferase activity"/>
    <property type="evidence" value="ECO:0007669"/>
    <property type="project" value="UniProtKB-EC"/>
</dbReference>
<gene>
    <name evidence="6" type="ORF">OLC1_LOCUS8722</name>
</gene>
<evidence type="ECO:0000256" key="2">
    <source>
        <dbReference type="ARBA" id="ARBA00022801"/>
    </source>
</evidence>
<dbReference type="GO" id="GO:0071555">
    <property type="term" value="P:cell wall organization"/>
    <property type="evidence" value="ECO:0007669"/>
    <property type="project" value="UniProtKB-KW"/>
</dbReference>
<dbReference type="GO" id="GO:0042546">
    <property type="term" value="P:cell wall biogenesis"/>
    <property type="evidence" value="ECO:0007669"/>
    <property type="project" value="InterPro"/>
</dbReference>
<dbReference type="EC" id="2.4.1.207" evidence="4"/>
<evidence type="ECO:0000256" key="1">
    <source>
        <dbReference type="ARBA" id="ARBA00022679"/>
    </source>
</evidence>
<feature type="signal peptide" evidence="4">
    <location>
        <begin position="1"/>
        <end position="26"/>
    </location>
</feature>
<reference evidence="6" key="1">
    <citation type="submission" date="2023-03" db="EMBL/GenBank/DDBJ databases">
        <authorList>
            <person name="Julca I."/>
        </authorList>
    </citation>
    <scope>NUCLEOTIDE SEQUENCE</scope>
</reference>
<comment type="function">
    <text evidence="4">Catalyzes xyloglucan endohydrolysis (XEH) and/or endotransglycosylation (XET). Cleaves and religates xyloglucan polymers, an essential constituent of the primary cell wall, and thereby participates in cell wall construction of growing tissues.</text>
</comment>
<keyword evidence="1 4" id="KW-0808">Transferase</keyword>
<keyword evidence="4" id="KW-0134">Cell wall</keyword>
<dbReference type="InterPro" id="IPR000757">
    <property type="entry name" value="Beta-glucanase-like"/>
</dbReference>
<keyword evidence="2 4" id="KW-0378">Hydrolase</keyword>
<dbReference type="Proteomes" id="UP001161247">
    <property type="component" value="Chromosome 3"/>
</dbReference>
<dbReference type="PROSITE" id="PS51762">
    <property type="entry name" value="GH16_2"/>
    <property type="match status" value="1"/>
</dbReference>
<evidence type="ECO:0000256" key="3">
    <source>
        <dbReference type="ARBA" id="ARBA00023295"/>
    </source>
</evidence>
<keyword evidence="4" id="KW-0732">Signal</keyword>
<evidence type="ECO:0000259" key="5">
    <source>
        <dbReference type="PROSITE" id="PS51762"/>
    </source>
</evidence>
<comment type="subcellular location">
    <subcellularLocation>
        <location evidence="4">Secreted</location>
        <location evidence="4">Cell wall</location>
    </subcellularLocation>
    <subcellularLocation>
        <location evidence="4">Secreted</location>
        <location evidence="4">Extracellular space</location>
        <location evidence="4">Apoplast</location>
    </subcellularLocation>
</comment>
<dbReference type="InterPro" id="IPR013320">
    <property type="entry name" value="ConA-like_dom_sf"/>
</dbReference>
<keyword evidence="7" id="KW-1185">Reference proteome</keyword>
<keyword evidence="3 4" id="KW-0326">Glycosidase</keyword>
<accession>A0AAV1CSD8</accession>
<protein>
    <recommendedName>
        <fullName evidence="4">Xyloglucan endotransglucosylase/hydrolase</fullName>
        <ecNumber evidence="4">2.4.1.207</ecNumber>
    </recommendedName>
</protein>
<feature type="chain" id="PRO_5043100681" description="Xyloglucan endotransglucosylase/hydrolase" evidence="4">
    <location>
        <begin position="27"/>
        <end position="248"/>
    </location>
</feature>
<organism evidence="6 7">
    <name type="scientific">Oldenlandia corymbosa var. corymbosa</name>
    <dbReference type="NCBI Taxonomy" id="529605"/>
    <lineage>
        <taxon>Eukaryota</taxon>
        <taxon>Viridiplantae</taxon>
        <taxon>Streptophyta</taxon>
        <taxon>Embryophyta</taxon>
        <taxon>Tracheophyta</taxon>
        <taxon>Spermatophyta</taxon>
        <taxon>Magnoliopsida</taxon>
        <taxon>eudicotyledons</taxon>
        <taxon>Gunneridae</taxon>
        <taxon>Pentapetalae</taxon>
        <taxon>asterids</taxon>
        <taxon>lamiids</taxon>
        <taxon>Gentianales</taxon>
        <taxon>Rubiaceae</taxon>
        <taxon>Rubioideae</taxon>
        <taxon>Spermacoceae</taxon>
        <taxon>Hedyotis-Oldenlandia complex</taxon>
        <taxon>Oldenlandia</taxon>
    </lineage>
</organism>
<dbReference type="PANTHER" id="PTHR31062">
    <property type="entry name" value="XYLOGLUCAN ENDOTRANSGLUCOSYLASE/HYDROLASE PROTEIN 8-RELATED"/>
    <property type="match status" value="1"/>
</dbReference>
<keyword evidence="4" id="KW-0052">Apoplast</keyword>
<comment type="similarity">
    <text evidence="4">Belongs to the glycosyl hydrolase 16 family.</text>
</comment>
<evidence type="ECO:0000256" key="4">
    <source>
        <dbReference type="RuleBase" id="RU361120"/>
    </source>
</evidence>
<dbReference type="SUPFAM" id="SSF49899">
    <property type="entry name" value="Concanavalin A-like lectins/glucanases"/>
    <property type="match status" value="1"/>
</dbReference>
<evidence type="ECO:0000313" key="7">
    <source>
        <dbReference type="Proteomes" id="UP001161247"/>
    </source>
</evidence>
<dbReference type="InterPro" id="IPR044791">
    <property type="entry name" value="Beta-glucanase/XTH"/>
</dbReference>
<dbReference type="AlphaFoldDB" id="A0AAV1CSD8"/>
<dbReference type="Gene3D" id="2.60.120.200">
    <property type="match status" value="1"/>
</dbReference>
<sequence length="248" mass="28320">MAFSWHSKRILIPFMLLSIFVSSTFANFYNNVDITWEMAGLKFSTMGSFCLSRWTKLPGQASNPRTSICSGKSKCNSNLCPEIQPEPEQQFHLWFDRTADFHTYSILWNSQRIVFSIDGTPIREFKNPETVGVAYPKNQAMRIYSSLWDADEWVTRGGLVKTDWSKAPFTASYKNFNDDKACVWSSASSSSSCSSSSISGQSWLNEELDNTSQEKLKWVKNNYMVYDYCSDSERFPQGFPPECAFESA</sequence>
<dbReference type="Pfam" id="PF06955">
    <property type="entry name" value="XET_C"/>
    <property type="match status" value="1"/>
</dbReference>
<name>A0AAV1CSD8_OLDCO</name>
<dbReference type="EMBL" id="OX459120">
    <property type="protein sequence ID" value="CAI9098539.1"/>
    <property type="molecule type" value="Genomic_DNA"/>
</dbReference>
<dbReference type="GO" id="GO:0048046">
    <property type="term" value="C:apoplast"/>
    <property type="evidence" value="ECO:0007669"/>
    <property type="project" value="UniProtKB-SubCell"/>
</dbReference>
<feature type="domain" description="GH16" evidence="5">
    <location>
        <begin position="1"/>
        <end position="173"/>
    </location>
</feature>
<dbReference type="GO" id="GO:0010411">
    <property type="term" value="P:xyloglucan metabolic process"/>
    <property type="evidence" value="ECO:0007669"/>
    <property type="project" value="InterPro"/>
</dbReference>